<evidence type="ECO:0000256" key="1">
    <source>
        <dbReference type="SAM" id="MobiDB-lite"/>
    </source>
</evidence>
<evidence type="ECO:0000313" key="2">
    <source>
        <dbReference type="EMBL" id="ANB12130.1"/>
    </source>
</evidence>
<dbReference type="GO" id="GO:0016538">
    <property type="term" value="F:cyclin-dependent protein serine/threonine kinase regulator activity"/>
    <property type="evidence" value="ECO:0007669"/>
    <property type="project" value="TreeGrafter"/>
</dbReference>
<proteinExistence type="predicted"/>
<protein>
    <submittedName>
        <fullName evidence="2">Pcl5p</fullName>
    </submittedName>
</protein>
<organism evidence="2 3">
    <name type="scientific">Sugiyamaella lignohabitans</name>
    <dbReference type="NCBI Taxonomy" id="796027"/>
    <lineage>
        <taxon>Eukaryota</taxon>
        <taxon>Fungi</taxon>
        <taxon>Dikarya</taxon>
        <taxon>Ascomycota</taxon>
        <taxon>Saccharomycotina</taxon>
        <taxon>Dipodascomycetes</taxon>
        <taxon>Dipodascales</taxon>
        <taxon>Trichomonascaceae</taxon>
        <taxon>Sugiyamaella</taxon>
    </lineage>
</organism>
<dbReference type="AlphaFoldDB" id="A0A167CUS4"/>
<gene>
    <name evidence="2" type="primary">PCL5</name>
    <name evidence="2" type="ORF">AWJ20_368</name>
</gene>
<dbReference type="GO" id="GO:0005634">
    <property type="term" value="C:nucleus"/>
    <property type="evidence" value="ECO:0007669"/>
    <property type="project" value="TreeGrafter"/>
</dbReference>
<reference evidence="2 3" key="1">
    <citation type="submission" date="2016-02" db="EMBL/GenBank/DDBJ databases">
        <title>Complete genome sequence and transcriptome regulation of the pentose utilising yeast Sugiyamaella lignohabitans.</title>
        <authorList>
            <person name="Bellasio M."/>
            <person name="Peymann A."/>
            <person name="Valli M."/>
            <person name="Sipitzky M."/>
            <person name="Graf A."/>
            <person name="Sauer M."/>
            <person name="Marx H."/>
            <person name="Mattanovich D."/>
        </authorList>
    </citation>
    <scope>NUCLEOTIDE SEQUENCE [LARGE SCALE GENOMIC DNA]</scope>
    <source>
        <strain evidence="2 3">CBS 10342</strain>
    </source>
</reference>
<dbReference type="EMBL" id="CP014501">
    <property type="protein sequence ID" value="ANB12130.1"/>
    <property type="molecule type" value="Genomic_DNA"/>
</dbReference>
<dbReference type="OrthoDB" id="286814at2759"/>
<accession>A0A167CUS4</accession>
<dbReference type="CDD" id="cd20557">
    <property type="entry name" value="CYCLIN_ScPCL1-like"/>
    <property type="match status" value="1"/>
</dbReference>
<feature type="compositionally biased region" description="Low complexity" evidence="1">
    <location>
        <begin position="19"/>
        <end position="35"/>
    </location>
</feature>
<dbReference type="GeneID" id="30035727"/>
<sequence>MLTIIPVHDLTADEPLDLSSPSHSLVSSSSSTGSSASIFSSATVGDYESATSSVESSTSPEITILNERKAPTPTAKPTVSKLLKHENTKTVFVEALVGSAVLLVDAIWKNPGGSSKKSMPLRRFIQETLKRSRTSYSTFQVSLYYLILVKPFIFEQARQKRLAKSPLSCARRTFLASLMLASKCLQDRNYSISAWSKISGLSVKELGNNEIEFLKAADWKLHVPQEVYNRWSTLLLSSGSVKPETWKNRIKTIGPDIKFDECSYATVWGDFIDLTATGEDVTSGYNCSTGTSDSCDVTIAKVSDTSPVEVECDMPLTPEPTKTQFTPPQTGAYYMTNRDEWRYIRSSLAIKQKLQTNMKALQAKQRSVEAVVLATPAPSEVRLTAERKRSFTAEDDEAISIVNVRSVKRRVIHVDGII</sequence>
<dbReference type="InterPro" id="IPR013922">
    <property type="entry name" value="Cyclin_PHO80-like"/>
</dbReference>
<dbReference type="RefSeq" id="XP_018734607.1">
    <property type="nucleotide sequence ID" value="XM_018880713.1"/>
</dbReference>
<evidence type="ECO:0000313" key="3">
    <source>
        <dbReference type="Proteomes" id="UP000189580"/>
    </source>
</evidence>
<feature type="region of interest" description="Disordered" evidence="1">
    <location>
        <begin position="50"/>
        <end position="78"/>
    </location>
</feature>
<dbReference type="GO" id="GO:0000307">
    <property type="term" value="C:cyclin-dependent protein kinase holoenzyme complex"/>
    <property type="evidence" value="ECO:0007669"/>
    <property type="project" value="UniProtKB-ARBA"/>
</dbReference>
<dbReference type="Gene3D" id="1.10.472.10">
    <property type="entry name" value="Cyclin-like"/>
    <property type="match status" value="1"/>
</dbReference>
<dbReference type="Proteomes" id="UP000189580">
    <property type="component" value="Chromosome a"/>
</dbReference>
<dbReference type="KEGG" id="slb:AWJ20_368"/>
<feature type="region of interest" description="Disordered" evidence="1">
    <location>
        <begin position="16"/>
        <end position="35"/>
    </location>
</feature>
<name>A0A167CUS4_9ASCO</name>
<dbReference type="GO" id="GO:0019901">
    <property type="term" value="F:protein kinase binding"/>
    <property type="evidence" value="ECO:0007669"/>
    <property type="project" value="InterPro"/>
</dbReference>
<dbReference type="Pfam" id="PF08613">
    <property type="entry name" value="Cyclin"/>
    <property type="match status" value="1"/>
</dbReference>
<keyword evidence="3" id="KW-1185">Reference proteome</keyword>
<dbReference type="PANTHER" id="PTHR15615">
    <property type="match status" value="1"/>
</dbReference>
<feature type="compositionally biased region" description="Low complexity" evidence="1">
    <location>
        <begin position="50"/>
        <end position="63"/>
    </location>
</feature>
<dbReference type="PANTHER" id="PTHR15615:SF36">
    <property type="entry name" value="PHO85 CYCLIN-5"/>
    <property type="match status" value="1"/>
</dbReference>